<dbReference type="GO" id="GO:0019632">
    <property type="term" value="P:shikimate metabolic process"/>
    <property type="evidence" value="ECO:0007669"/>
    <property type="project" value="TreeGrafter"/>
</dbReference>
<dbReference type="InterPro" id="IPR013708">
    <property type="entry name" value="Shikimate_DH-bd_N"/>
</dbReference>
<dbReference type="GO" id="GO:0050661">
    <property type="term" value="F:NADP binding"/>
    <property type="evidence" value="ECO:0007669"/>
    <property type="project" value="TreeGrafter"/>
</dbReference>
<dbReference type="GO" id="GO:0005829">
    <property type="term" value="C:cytosol"/>
    <property type="evidence" value="ECO:0007669"/>
    <property type="project" value="TreeGrafter"/>
</dbReference>
<accession>A0A6J6G111</accession>
<dbReference type="GO" id="GO:0004764">
    <property type="term" value="F:shikimate 3-dehydrogenase (NADP+) activity"/>
    <property type="evidence" value="ECO:0007669"/>
    <property type="project" value="InterPro"/>
</dbReference>
<gene>
    <name evidence="3" type="ORF">UFOPK1775_00793</name>
</gene>
<dbReference type="GO" id="GO:0009423">
    <property type="term" value="P:chorismate biosynthetic process"/>
    <property type="evidence" value="ECO:0007669"/>
    <property type="project" value="UniProtKB-UniPathway"/>
</dbReference>
<protein>
    <submittedName>
        <fullName evidence="3">Unannotated protein</fullName>
    </submittedName>
</protein>
<dbReference type="SUPFAM" id="SSF53223">
    <property type="entry name" value="Aminoacid dehydrogenase-like, N-terminal domain"/>
    <property type="match status" value="1"/>
</dbReference>
<dbReference type="Pfam" id="PF08501">
    <property type="entry name" value="Shikimate_dh_N"/>
    <property type="match status" value="1"/>
</dbReference>
<dbReference type="CDD" id="cd01065">
    <property type="entry name" value="NAD_bind_Shikimate_DH"/>
    <property type="match status" value="1"/>
</dbReference>
<dbReference type="Gene3D" id="3.40.50.720">
    <property type="entry name" value="NAD(P)-binding Rossmann-like Domain"/>
    <property type="match status" value="1"/>
</dbReference>
<name>A0A6J6G111_9ZZZZ</name>
<reference evidence="3" key="1">
    <citation type="submission" date="2020-05" db="EMBL/GenBank/DDBJ databases">
        <authorList>
            <person name="Chiriac C."/>
            <person name="Salcher M."/>
            <person name="Ghai R."/>
            <person name="Kavagutti S V."/>
        </authorList>
    </citation>
    <scope>NUCLEOTIDE SEQUENCE</scope>
</reference>
<dbReference type="EMBL" id="CAEZUB010000102">
    <property type="protein sequence ID" value="CAB4594240.1"/>
    <property type="molecule type" value="Genomic_DNA"/>
</dbReference>
<feature type="domain" description="Shikimate dehydrogenase substrate binding N-terminal" evidence="2">
    <location>
        <begin position="10"/>
        <end position="95"/>
    </location>
</feature>
<dbReference type="InterPro" id="IPR046346">
    <property type="entry name" value="Aminoacid_DH-like_N_sf"/>
</dbReference>
<proteinExistence type="predicted"/>
<dbReference type="SUPFAM" id="SSF51735">
    <property type="entry name" value="NAD(P)-binding Rossmann-fold domains"/>
    <property type="match status" value="1"/>
</dbReference>
<dbReference type="Pfam" id="PF01488">
    <property type="entry name" value="Shikimate_DH"/>
    <property type="match status" value="1"/>
</dbReference>
<dbReference type="AlphaFoldDB" id="A0A6J6G111"/>
<dbReference type="UniPathway" id="UPA00053">
    <property type="reaction ID" value="UER00087"/>
</dbReference>
<dbReference type="InterPro" id="IPR006151">
    <property type="entry name" value="Shikm_DH/Glu-tRNA_Rdtase"/>
</dbReference>
<sequence length="275" mass="29417">MSSRLIRGAVLGSPISHSLSPVLHNKAFEILGVSGSYEAIEVNSGDLAKFLQDRGTEFDYLSLTMPLKEEVLEIAATSQISIDALSQRIQSVNTLIRSGATWSATSTDGSGFVKALANAGYDRFASVLILGAGGTARAVAGALDEIADQVTVMGRSVRRNAAIASCFTNLTPEFLPWDDQIDLRNFDLVVNTTPSGAADLVAENIPSKVEGLLFDVLYKPWPTLIARRWTDAGAKAIGGLELLLYQGIDQINLIEPLGTNLIDQELRLILTNAVG</sequence>
<organism evidence="3">
    <name type="scientific">freshwater metagenome</name>
    <dbReference type="NCBI Taxonomy" id="449393"/>
    <lineage>
        <taxon>unclassified sequences</taxon>
        <taxon>metagenomes</taxon>
        <taxon>ecological metagenomes</taxon>
    </lineage>
</organism>
<dbReference type="PANTHER" id="PTHR21089">
    <property type="entry name" value="SHIKIMATE DEHYDROGENASE"/>
    <property type="match status" value="1"/>
</dbReference>
<feature type="domain" description="Quinate/shikimate 5-dehydrogenase/glutamyl-tRNA reductase" evidence="1">
    <location>
        <begin position="125"/>
        <end position="197"/>
    </location>
</feature>
<dbReference type="InterPro" id="IPR022893">
    <property type="entry name" value="Shikimate_DH_fam"/>
</dbReference>
<dbReference type="PANTHER" id="PTHR21089:SF1">
    <property type="entry name" value="BIFUNCTIONAL 3-DEHYDROQUINATE DEHYDRATASE_SHIKIMATE DEHYDROGENASE, CHLOROPLASTIC"/>
    <property type="match status" value="1"/>
</dbReference>
<dbReference type="InterPro" id="IPR036291">
    <property type="entry name" value="NAD(P)-bd_dom_sf"/>
</dbReference>
<evidence type="ECO:0000259" key="2">
    <source>
        <dbReference type="Pfam" id="PF08501"/>
    </source>
</evidence>
<dbReference type="Gene3D" id="3.40.50.10860">
    <property type="entry name" value="Leucine Dehydrogenase, chain A, domain 1"/>
    <property type="match status" value="1"/>
</dbReference>
<evidence type="ECO:0000259" key="1">
    <source>
        <dbReference type="Pfam" id="PF01488"/>
    </source>
</evidence>
<evidence type="ECO:0000313" key="3">
    <source>
        <dbReference type="EMBL" id="CAB4594240.1"/>
    </source>
</evidence>